<evidence type="ECO:0000256" key="3">
    <source>
        <dbReference type="ARBA" id="ARBA00022553"/>
    </source>
</evidence>
<evidence type="ECO:0000256" key="4">
    <source>
        <dbReference type="ARBA" id="ARBA00023012"/>
    </source>
</evidence>
<dbReference type="SMART" id="SM00862">
    <property type="entry name" value="Trans_reg_C"/>
    <property type="match status" value="1"/>
</dbReference>
<gene>
    <name evidence="12" type="ORF">QMY55_12800</name>
</gene>
<dbReference type="Gene3D" id="6.10.250.690">
    <property type="match status" value="1"/>
</dbReference>
<dbReference type="PROSITE" id="PS51755">
    <property type="entry name" value="OMPR_PHOB"/>
    <property type="match status" value="1"/>
</dbReference>
<evidence type="ECO:0000256" key="5">
    <source>
        <dbReference type="ARBA" id="ARBA00023015"/>
    </source>
</evidence>
<dbReference type="InterPro" id="IPR001867">
    <property type="entry name" value="OmpR/PhoB-type_DNA-bd"/>
</dbReference>
<feature type="domain" description="OmpR/PhoB-type" evidence="11">
    <location>
        <begin position="124"/>
        <end position="218"/>
    </location>
</feature>
<dbReference type="InterPro" id="IPR016032">
    <property type="entry name" value="Sig_transdc_resp-reg_C-effctor"/>
</dbReference>
<evidence type="ECO:0000256" key="6">
    <source>
        <dbReference type="ARBA" id="ARBA00023125"/>
    </source>
</evidence>
<dbReference type="InterPro" id="IPR011006">
    <property type="entry name" value="CheY-like_superfamily"/>
</dbReference>
<keyword evidence="3 8" id="KW-0597">Phosphoprotein</keyword>
<dbReference type="PANTHER" id="PTHR48111">
    <property type="entry name" value="REGULATOR OF RPOS"/>
    <property type="match status" value="1"/>
</dbReference>
<keyword evidence="13" id="KW-1185">Reference proteome</keyword>
<evidence type="ECO:0000256" key="9">
    <source>
        <dbReference type="PROSITE-ProRule" id="PRU01091"/>
    </source>
</evidence>
<keyword evidence="2" id="KW-0963">Cytoplasm</keyword>
<dbReference type="Pfam" id="PF00486">
    <property type="entry name" value="Trans_reg_C"/>
    <property type="match status" value="1"/>
</dbReference>
<dbReference type="Gene3D" id="1.10.10.10">
    <property type="entry name" value="Winged helix-like DNA-binding domain superfamily/Winged helix DNA-binding domain"/>
    <property type="match status" value="1"/>
</dbReference>
<reference evidence="12 13" key="1">
    <citation type="submission" date="2023-05" db="EMBL/GenBank/DDBJ databases">
        <authorList>
            <person name="Yin Y."/>
            <person name="Lu Z."/>
        </authorList>
    </citation>
    <scope>NUCLEOTIDE SEQUENCE [LARGE SCALE GENOMIC DNA]</scope>
    <source>
        <strain evidence="12 13">ZM22</strain>
    </source>
</reference>
<keyword evidence="4" id="KW-0902">Two-component regulatory system</keyword>
<dbReference type="CDD" id="cd00383">
    <property type="entry name" value="trans_reg_C"/>
    <property type="match status" value="1"/>
</dbReference>
<protein>
    <submittedName>
        <fullName evidence="12">Response regulator</fullName>
    </submittedName>
</protein>
<dbReference type="CDD" id="cd17624">
    <property type="entry name" value="REC_OmpR_PmrA-like"/>
    <property type="match status" value="1"/>
</dbReference>
<evidence type="ECO:0000259" key="10">
    <source>
        <dbReference type="PROSITE" id="PS50110"/>
    </source>
</evidence>
<sequence>MHVLLVEDNALVASGVKAGLQLQGFGVDVVGCAAQADAAIKSSHFDVCVLDLGLPDEDGLHLLARWRSQGLELPVLVLTARDAVGQRIEGLQTGADDYLAKPFDLHELAARLHALLRRAAGRAVDWIVLGDVQLDLAAGRAQRDGLPVDLSRREWALLRALLQSPGRVLNLEQLRDSLYGYSQDVESNAVNVHVHHLRRKLGPDMVETVRGLGFRLGRAQGLGGR</sequence>
<dbReference type="SUPFAM" id="SSF52172">
    <property type="entry name" value="CheY-like"/>
    <property type="match status" value="1"/>
</dbReference>
<evidence type="ECO:0000256" key="2">
    <source>
        <dbReference type="ARBA" id="ARBA00022490"/>
    </source>
</evidence>
<feature type="DNA-binding region" description="OmpR/PhoB-type" evidence="9">
    <location>
        <begin position="124"/>
        <end position="218"/>
    </location>
</feature>
<dbReference type="PANTHER" id="PTHR48111:SF35">
    <property type="entry name" value="TRANSCRIPTIONAL REGULATORY PROTEIN QSEB"/>
    <property type="match status" value="1"/>
</dbReference>
<evidence type="ECO:0000313" key="13">
    <source>
        <dbReference type="Proteomes" id="UP001240697"/>
    </source>
</evidence>
<evidence type="ECO:0000256" key="7">
    <source>
        <dbReference type="ARBA" id="ARBA00023163"/>
    </source>
</evidence>
<evidence type="ECO:0000256" key="8">
    <source>
        <dbReference type="PROSITE-ProRule" id="PRU00169"/>
    </source>
</evidence>
<accession>A0ABY8SL47</accession>
<keyword evidence="6 9" id="KW-0238">DNA-binding</keyword>
<evidence type="ECO:0000259" key="11">
    <source>
        <dbReference type="PROSITE" id="PS51755"/>
    </source>
</evidence>
<dbReference type="RefSeq" id="WP_283484589.1">
    <property type="nucleotide sequence ID" value="NZ_CP125947.1"/>
</dbReference>
<feature type="modified residue" description="4-aspartylphosphate" evidence="8">
    <location>
        <position position="51"/>
    </location>
</feature>
<feature type="domain" description="Response regulatory" evidence="10">
    <location>
        <begin position="2"/>
        <end position="116"/>
    </location>
</feature>
<dbReference type="SUPFAM" id="SSF46894">
    <property type="entry name" value="C-terminal effector domain of the bipartite response regulators"/>
    <property type="match status" value="1"/>
</dbReference>
<dbReference type="EMBL" id="CP125947">
    <property type="protein sequence ID" value="WHS63435.1"/>
    <property type="molecule type" value="Genomic_DNA"/>
</dbReference>
<evidence type="ECO:0000256" key="1">
    <source>
        <dbReference type="ARBA" id="ARBA00004496"/>
    </source>
</evidence>
<organism evidence="12 13">
    <name type="scientific">Comamonas resistens</name>
    <dbReference type="NCBI Taxonomy" id="3046670"/>
    <lineage>
        <taxon>Bacteria</taxon>
        <taxon>Pseudomonadati</taxon>
        <taxon>Pseudomonadota</taxon>
        <taxon>Betaproteobacteria</taxon>
        <taxon>Burkholderiales</taxon>
        <taxon>Comamonadaceae</taxon>
        <taxon>Comamonas</taxon>
    </lineage>
</organism>
<dbReference type="InterPro" id="IPR001789">
    <property type="entry name" value="Sig_transdc_resp-reg_receiver"/>
</dbReference>
<keyword evidence="7" id="KW-0804">Transcription</keyword>
<keyword evidence="5" id="KW-0805">Transcription regulation</keyword>
<dbReference type="Gene3D" id="3.40.50.2300">
    <property type="match status" value="1"/>
</dbReference>
<dbReference type="SMART" id="SM00448">
    <property type="entry name" value="REC"/>
    <property type="match status" value="1"/>
</dbReference>
<dbReference type="Pfam" id="PF00072">
    <property type="entry name" value="Response_reg"/>
    <property type="match status" value="1"/>
</dbReference>
<name>A0ABY8SL47_9BURK</name>
<dbReference type="PROSITE" id="PS50110">
    <property type="entry name" value="RESPONSE_REGULATORY"/>
    <property type="match status" value="1"/>
</dbReference>
<proteinExistence type="predicted"/>
<dbReference type="Proteomes" id="UP001240697">
    <property type="component" value="Chromosome"/>
</dbReference>
<evidence type="ECO:0000313" key="12">
    <source>
        <dbReference type="EMBL" id="WHS63435.1"/>
    </source>
</evidence>
<comment type="subcellular location">
    <subcellularLocation>
        <location evidence="1">Cytoplasm</location>
    </subcellularLocation>
</comment>
<dbReference type="InterPro" id="IPR039420">
    <property type="entry name" value="WalR-like"/>
</dbReference>
<dbReference type="InterPro" id="IPR036388">
    <property type="entry name" value="WH-like_DNA-bd_sf"/>
</dbReference>